<sequence>MEMESGKKVQNRMSSSSSSAEAFNEHTKPPRLLPLVLVVLRIGAMLSTGTAALVMGFNKEIKILTLGMIGTASINQTHVADFKQTPSLIYFVIANSITSVYNLSALILSLFPKRRRFSALLHLTDSVVLALIATAVSVAATIGNLEKKGNFYNRWFPICGMFESFCDQGETAIILGFVGVGFLLMLCVVSSILIHRNIVA</sequence>
<evidence type="ECO:0000259" key="10">
    <source>
        <dbReference type="Pfam" id="PF04535"/>
    </source>
</evidence>
<dbReference type="OrthoDB" id="610574at2759"/>
<feature type="domain" description="Casparian strip membrane protein" evidence="10">
    <location>
        <begin position="33"/>
        <end position="180"/>
    </location>
</feature>
<evidence type="ECO:0000256" key="1">
    <source>
        <dbReference type="ARBA" id="ARBA00004651"/>
    </source>
</evidence>
<comment type="caution">
    <text evidence="11">The sequence shown here is derived from an EMBL/GenBank/DDBJ whole genome shotgun (WGS) entry which is preliminary data.</text>
</comment>
<gene>
    <name evidence="11" type="ORF">ZOSMA_117G00700</name>
</gene>
<name>A0A0K9Q420_ZOSMR</name>
<keyword evidence="7 8" id="KW-0472">Membrane</keyword>
<dbReference type="NCBIfam" id="TIGR01569">
    <property type="entry name" value="A_tha_TIGR01569"/>
    <property type="match status" value="1"/>
</dbReference>
<accession>A0A0K9Q420</accession>
<dbReference type="PANTHER" id="PTHR36488:SF8">
    <property type="entry name" value="CASP-LIKE PROTEIN 1U1"/>
    <property type="match status" value="1"/>
</dbReference>
<evidence type="ECO:0000256" key="6">
    <source>
        <dbReference type="ARBA" id="ARBA00022989"/>
    </source>
</evidence>
<dbReference type="GO" id="GO:0005886">
    <property type="term" value="C:plasma membrane"/>
    <property type="evidence" value="ECO:0000318"/>
    <property type="project" value="GO_Central"/>
</dbReference>
<feature type="transmembrane region" description="Helical" evidence="8">
    <location>
        <begin position="32"/>
        <end position="57"/>
    </location>
</feature>
<keyword evidence="12" id="KW-1185">Reference proteome</keyword>
<dbReference type="PANTHER" id="PTHR36488">
    <property type="entry name" value="CASP-LIKE PROTEIN 1U1"/>
    <property type="match status" value="1"/>
</dbReference>
<dbReference type="InterPro" id="IPR006459">
    <property type="entry name" value="CASP/CASPL"/>
</dbReference>
<dbReference type="OMA" id="ARWNRIC"/>
<comment type="similarity">
    <text evidence="2 8">Belongs to the Casparian strip membrane proteins (CASP) family.</text>
</comment>
<proteinExistence type="inferred from homology"/>
<dbReference type="Pfam" id="PF04535">
    <property type="entry name" value="CASP_dom"/>
    <property type="match status" value="1"/>
</dbReference>
<comment type="subcellular location">
    <subcellularLocation>
        <location evidence="1 8">Cell membrane</location>
        <topology evidence="1 8">Multi-pass membrane protein</topology>
    </subcellularLocation>
</comment>
<keyword evidence="5 8" id="KW-0812">Transmembrane</keyword>
<reference evidence="12" key="1">
    <citation type="journal article" date="2016" name="Nature">
        <title>The genome of the seagrass Zostera marina reveals angiosperm adaptation to the sea.</title>
        <authorList>
            <person name="Olsen J.L."/>
            <person name="Rouze P."/>
            <person name="Verhelst B."/>
            <person name="Lin Y.-C."/>
            <person name="Bayer T."/>
            <person name="Collen J."/>
            <person name="Dattolo E."/>
            <person name="De Paoli E."/>
            <person name="Dittami S."/>
            <person name="Maumus F."/>
            <person name="Michel G."/>
            <person name="Kersting A."/>
            <person name="Lauritano C."/>
            <person name="Lohaus R."/>
            <person name="Toepel M."/>
            <person name="Tonon T."/>
            <person name="Vanneste K."/>
            <person name="Amirebrahimi M."/>
            <person name="Brakel J."/>
            <person name="Bostroem C."/>
            <person name="Chovatia M."/>
            <person name="Grimwood J."/>
            <person name="Jenkins J.W."/>
            <person name="Jueterbock A."/>
            <person name="Mraz A."/>
            <person name="Stam W.T."/>
            <person name="Tice H."/>
            <person name="Bornberg-Bauer E."/>
            <person name="Green P.J."/>
            <person name="Pearson G.A."/>
            <person name="Procaccini G."/>
            <person name="Duarte C.M."/>
            <person name="Schmutz J."/>
            <person name="Reusch T.B.H."/>
            <person name="Van de Peer Y."/>
        </authorList>
    </citation>
    <scope>NUCLEOTIDE SEQUENCE [LARGE SCALE GENOMIC DNA]</scope>
    <source>
        <strain evidence="12">cv. Finnish</strain>
    </source>
</reference>
<feature type="region of interest" description="Disordered" evidence="9">
    <location>
        <begin position="1"/>
        <end position="25"/>
    </location>
</feature>
<organism evidence="11 12">
    <name type="scientific">Zostera marina</name>
    <name type="common">Eelgrass</name>
    <dbReference type="NCBI Taxonomy" id="29655"/>
    <lineage>
        <taxon>Eukaryota</taxon>
        <taxon>Viridiplantae</taxon>
        <taxon>Streptophyta</taxon>
        <taxon>Embryophyta</taxon>
        <taxon>Tracheophyta</taxon>
        <taxon>Spermatophyta</taxon>
        <taxon>Magnoliopsida</taxon>
        <taxon>Liliopsida</taxon>
        <taxon>Zosteraceae</taxon>
        <taxon>Zostera</taxon>
    </lineage>
</organism>
<evidence type="ECO:0000256" key="4">
    <source>
        <dbReference type="ARBA" id="ARBA00022475"/>
    </source>
</evidence>
<evidence type="ECO:0000256" key="2">
    <source>
        <dbReference type="ARBA" id="ARBA00007651"/>
    </source>
</evidence>
<protein>
    <recommendedName>
        <fullName evidence="8">CASP-like protein</fullName>
    </recommendedName>
</protein>
<evidence type="ECO:0000256" key="9">
    <source>
        <dbReference type="SAM" id="MobiDB-lite"/>
    </source>
</evidence>
<keyword evidence="6 8" id="KW-1133">Transmembrane helix</keyword>
<evidence type="ECO:0000256" key="5">
    <source>
        <dbReference type="ARBA" id="ARBA00022692"/>
    </source>
</evidence>
<dbReference type="EMBL" id="LFYR01000192">
    <property type="protein sequence ID" value="KMZ75252.1"/>
    <property type="molecule type" value="Genomic_DNA"/>
</dbReference>
<evidence type="ECO:0000256" key="8">
    <source>
        <dbReference type="RuleBase" id="RU361233"/>
    </source>
</evidence>
<evidence type="ECO:0000313" key="11">
    <source>
        <dbReference type="EMBL" id="KMZ75252.1"/>
    </source>
</evidence>
<keyword evidence="4 8" id="KW-1003">Cell membrane</keyword>
<dbReference type="InterPro" id="IPR044173">
    <property type="entry name" value="CASPL"/>
</dbReference>
<feature type="transmembrane region" description="Helical" evidence="8">
    <location>
        <begin position="172"/>
        <end position="194"/>
    </location>
</feature>
<dbReference type="Proteomes" id="UP000036987">
    <property type="component" value="Unassembled WGS sequence"/>
</dbReference>
<feature type="transmembrane region" description="Helical" evidence="8">
    <location>
        <begin position="88"/>
        <end position="111"/>
    </location>
</feature>
<evidence type="ECO:0000256" key="3">
    <source>
        <dbReference type="ARBA" id="ARBA00011489"/>
    </source>
</evidence>
<comment type="subunit">
    <text evidence="3 8">Homodimer and heterodimers.</text>
</comment>
<evidence type="ECO:0000313" key="12">
    <source>
        <dbReference type="Proteomes" id="UP000036987"/>
    </source>
</evidence>
<dbReference type="InterPro" id="IPR006702">
    <property type="entry name" value="CASP_dom"/>
</dbReference>
<dbReference type="AlphaFoldDB" id="A0A0K9Q420"/>
<feature type="transmembrane region" description="Helical" evidence="8">
    <location>
        <begin position="123"/>
        <end position="145"/>
    </location>
</feature>
<evidence type="ECO:0000256" key="7">
    <source>
        <dbReference type="ARBA" id="ARBA00023136"/>
    </source>
</evidence>